<evidence type="ECO:0000313" key="1">
    <source>
        <dbReference type="EMBL" id="QCI68815.1"/>
    </source>
</evidence>
<dbReference type="EMBL" id="CP039690">
    <property type="protein sequence ID" value="QCI68815.1"/>
    <property type="molecule type" value="Genomic_DNA"/>
</dbReference>
<proteinExistence type="predicted"/>
<keyword evidence="2" id="KW-1185">Reference proteome</keyword>
<sequence length="77" mass="8556">MRQHHDEAIGAASARAIILPSRLRCPRRRHSHGRRKTPSGERFFFDRSALCAQTGVSTDAVRRKLFGDGATEPIAAE</sequence>
<gene>
    <name evidence="1" type="ORF">E8M01_34045</name>
</gene>
<accession>A0A4D7BE18</accession>
<evidence type="ECO:0000313" key="2">
    <source>
        <dbReference type="Proteomes" id="UP000298781"/>
    </source>
</evidence>
<protein>
    <submittedName>
        <fullName evidence="1">Uncharacterized protein</fullName>
    </submittedName>
</protein>
<organism evidence="1 2">
    <name type="scientific">Phreatobacter stygius</name>
    <dbReference type="NCBI Taxonomy" id="1940610"/>
    <lineage>
        <taxon>Bacteria</taxon>
        <taxon>Pseudomonadati</taxon>
        <taxon>Pseudomonadota</taxon>
        <taxon>Alphaproteobacteria</taxon>
        <taxon>Hyphomicrobiales</taxon>
        <taxon>Phreatobacteraceae</taxon>
        <taxon>Phreatobacter</taxon>
    </lineage>
</organism>
<reference evidence="1 2" key="1">
    <citation type="submission" date="2019-04" db="EMBL/GenBank/DDBJ databases">
        <title>Phreatobacter aquaticus sp. nov.</title>
        <authorList>
            <person name="Choi A."/>
        </authorList>
    </citation>
    <scope>NUCLEOTIDE SEQUENCE [LARGE SCALE GENOMIC DNA]</scope>
    <source>
        <strain evidence="1 2">KCTC 52518</strain>
    </source>
</reference>
<dbReference type="KEGG" id="pstg:E8M01_34045"/>
<name>A0A4D7BE18_9HYPH</name>
<dbReference type="AlphaFoldDB" id="A0A4D7BE18"/>
<dbReference type="OrthoDB" id="3687006at2"/>
<dbReference type="Proteomes" id="UP000298781">
    <property type="component" value="Chromosome"/>
</dbReference>